<keyword evidence="3" id="KW-1185">Reference proteome</keyword>
<comment type="caution">
    <text evidence="2">The sequence shown here is derived from an EMBL/GenBank/DDBJ whole genome shotgun (WGS) entry which is preliminary data.</text>
</comment>
<dbReference type="EMBL" id="JBBYXI010000001">
    <property type="protein sequence ID" value="MEN3929977.1"/>
    <property type="molecule type" value="Genomic_DNA"/>
</dbReference>
<dbReference type="Proteomes" id="UP001418637">
    <property type="component" value="Unassembled WGS sequence"/>
</dbReference>
<sequence>MYRRILPAISLLAVLASPAVAQQQTNSSTVFDNWLMNCSTQTDKDNKTLKACEVRSTLIVQDQQTKQQGVAAVIAVGRAMTEKTMRAAVQLPIAAQLNKPVKLAGADDKALIDLQYAACQPQMCSAVADLTDAQVAALKKAGEKIFLVYTNQAGQEVKLDAATKGLSQALDTLAREK</sequence>
<evidence type="ECO:0000256" key="1">
    <source>
        <dbReference type="SAM" id="SignalP"/>
    </source>
</evidence>
<protein>
    <submittedName>
        <fullName evidence="2">Invasion associated locus B family protein</fullName>
    </submittedName>
</protein>
<name>A0ABV0BJJ0_9HYPH</name>
<dbReference type="Pfam" id="PF06776">
    <property type="entry name" value="IalB"/>
    <property type="match status" value="1"/>
</dbReference>
<feature type="chain" id="PRO_5045334567" evidence="1">
    <location>
        <begin position="22"/>
        <end position="177"/>
    </location>
</feature>
<dbReference type="InterPro" id="IPR038696">
    <property type="entry name" value="IalB_sf"/>
</dbReference>
<keyword evidence="1" id="KW-0732">Signal</keyword>
<reference evidence="2 3" key="1">
    <citation type="submission" date="2024-04" db="EMBL/GenBank/DDBJ databases">
        <title>A novel species isolated from cricket.</title>
        <authorList>
            <person name="Wang H.-C."/>
        </authorList>
    </citation>
    <scope>NUCLEOTIDE SEQUENCE [LARGE SCALE GENOMIC DNA]</scope>
    <source>
        <strain evidence="2 3">WL0021</strain>
    </source>
</reference>
<dbReference type="RefSeq" id="WP_346335955.1">
    <property type="nucleotide sequence ID" value="NZ_JBBYXI010000001.1"/>
</dbReference>
<dbReference type="Gene3D" id="2.60.40.1880">
    <property type="entry name" value="Invasion associated locus B (IalB) protein"/>
    <property type="match status" value="1"/>
</dbReference>
<gene>
    <name evidence="2" type="ORF">WJT86_02745</name>
</gene>
<proteinExistence type="predicted"/>
<evidence type="ECO:0000313" key="3">
    <source>
        <dbReference type="Proteomes" id="UP001418637"/>
    </source>
</evidence>
<evidence type="ECO:0000313" key="2">
    <source>
        <dbReference type="EMBL" id="MEN3929977.1"/>
    </source>
</evidence>
<dbReference type="InterPro" id="IPR010642">
    <property type="entry name" value="Invasion_prot_B"/>
</dbReference>
<organism evidence="2 3">
    <name type="scientific">Hohaiivirga grylli</name>
    <dbReference type="NCBI Taxonomy" id="3133970"/>
    <lineage>
        <taxon>Bacteria</taxon>
        <taxon>Pseudomonadati</taxon>
        <taxon>Pseudomonadota</taxon>
        <taxon>Alphaproteobacteria</taxon>
        <taxon>Hyphomicrobiales</taxon>
        <taxon>Methylobacteriaceae</taxon>
        <taxon>Hohaiivirga</taxon>
    </lineage>
</organism>
<feature type="signal peptide" evidence="1">
    <location>
        <begin position="1"/>
        <end position="21"/>
    </location>
</feature>
<accession>A0ABV0BJJ0</accession>